<dbReference type="EMBL" id="GBXM01108100">
    <property type="protein sequence ID" value="JAH00477.1"/>
    <property type="molecule type" value="Transcribed_RNA"/>
</dbReference>
<evidence type="ECO:0000256" key="1">
    <source>
        <dbReference type="SAM" id="MobiDB-lite"/>
    </source>
</evidence>
<dbReference type="AlphaFoldDB" id="A0A0E9P886"/>
<feature type="region of interest" description="Disordered" evidence="1">
    <location>
        <begin position="1"/>
        <end position="36"/>
    </location>
</feature>
<sequence>MHFRYMPGGILRDSPRGAPLPAQGPLVAGGSSSWTR</sequence>
<name>A0A0E9P886_ANGAN</name>
<accession>A0A0E9P886</accession>
<reference evidence="2" key="1">
    <citation type="submission" date="2014-11" db="EMBL/GenBank/DDBJ databases">
        <authorList>
            <person name="Amaro Gonzalez C."/>
        </authorList>
    </citation>
    <scope>NUCLEOTIDE SEQUENCE</scope>
</reference>
<proteinExistence type="predicted"/>
<reference evidence="2" key="2">
    <citation type="journal article" date="2015" name="Fish Shellfish Immunol.">
        <title>Early steps in the European eel (Anguilla anguilla)-Vibrio vulnificus interaction in the gills: Role of the RtxA13 toxin.</title>
        <authorList>
            <person name="Callol A."/>
            <person name="Pajuelo D."/>
            <person name="Ebbesson L."/>
            <person name="Teles M."/>
            <person name="MacKenzie S."/>
            <person name="Amaro C."/>
        </authorList>
    </citation>
    <scope>NUCLEOTIDE SEQUENCE</scope>
</reference>
<organism evidence="2">
    <name type="scientific">Anguilla anguilla</name>
    <name type="common">European freshwater eel</name>
    <name type="synonym">Muraena anguilla</name>
    <dbReference type="NCBI Taxonomy" id="7936"/>
    <lineage>
        <taxon>Eukaryota</taxon>
        <taxon>Metazoa</taxon>
        <taxon>Chordata</taxon>
        <taxon>Craniata</taxon>
        <taxon>Vertebrata</taxon>
        <taxon>Euteleostomi</taxon>
        <taxon>Actinopterygii</taxon>
        <taxon>Neopterygii</taxon>
        <taxon>Teleostei</taxon>
        <taxon>Anguilliformes</taxon>
        <taxon>Anguillidae</taxon>
        <taxon>Anguilla</taxon>
    </lineage>
</organism>
<protein>
    <submittedName>
        <fullName evidence="2">Uncharacterized protein</fullName>
    </submittedName>
</protein>
<evidence type="ECO:0000313" key="2">
    <source>
        <dbReference type="EMBL" id="JAH00477.1"/>
    </source>
</evidence>